<comment type="caution">
    <text evidence="7">The sequence shown here is derived from an EMBL/GenBank/DDBJ whole genome shotgun (WGS) entry which is preliminary data.</text>
</comment>
<dbReference type="Proteomes" id="UP000886780">
    <property type="component" value="Unassembled WGS sequence"/>
</dbReference>
<proteinExistence type="inferred from homology"/>
<comment type="pathway">
    <text evidence="4">Cofactor biosynthesis; (R)-pantothenate biosynthesis; (R)-pantoate from 3-methyl-2-oxobutanoate: step 2/2.</text>
</comment>
<dbReference type="GO" id="GO:0015940">
    <property type="term" value="P:pantothenate biosynthetic process"/>
    <property type="evidence" value="ECO:0007669"/>
    <property type="project" value="UniProtKB-KW"/>
</dbReference>
<dbReference type="AlphaFoldDB" id="A0A9D1W497"/>
<dbReference type="InterPro" id="IPR003710">
    <property type="entry name" value="ApbA"/>
</dbReference>
<comment type="function">
    <text evidence="4">Catalyzes the NADPH-dependent reduction of ketopantoate into pantoic acid.</text>
</comment>
<evidence type="ECO:0000256" key="3">
    <source>
        <dbReference type="ARBA" id="ARBA00023002"/>
    </source>
</evidence>
<protein>
    <recommendedName>
        <fullName evidence="4">2-dehydropantoate 2-reductase</fullName>
        <ecNumber evidence="4">1.1.1.169</ecNumber>
    </recommendedName>
    <alternativeName>
        <fullName evidence="4">Ketopantoate reductase</fullName>
    </alternativeName>
</protein>
<name>A0A9D1W497_9FIRM</name>
<dbReference type="Gene3D" id="1.10.1040.10">
    <property type="entry name" value="N-(1-d-carboxylethyl)-l-norvaline Dehydrogenase, domain 2"/>
    <property type="match status" value="1"/>
</dbReference>
<dbReference type="Gene3D" id="3.40.50.720">
    <property type="entry name" value="NAD(P)-binding Rossmann-like Domain"/>
    <property type="match status" value="1"/>
</dbReference>
<evidence type="ECO:0000256" key="2">
    <source>
        <dbReference type="ARBA" id="ARBA00022857"/>
    </source>
</evidence>
<dbReference type="EC" id="1.1.1.169" evidence="4"/>
<dbReference type="InterPro" id="IPR036291">
    <property type="entry name" value="NAD(P)-bd_dom_sf"/>
</dbReference>
<dbReference type="SUPFAM" id="SSF48179">
    <property type="entry name" value="6-phosphogluconate dehydrogenase C-terminal domain-like"/>
    <property type="match status" value="1"/>
</dbReference>
<reference evidence="7" key="2">
    <citation type="submission" date="2021-04" db="EMBL/GenBank/DDBJ databases">
        <authorList>
            <person name="Gilroy R."/>
        </authorList>
    </citation>
    <scope>NUCLEOTIDE SEQUENCE</scope>
    <source>
        <strain evidence="7">ChiGjej4B4-12881</strain>
    </source>
</reference>
<dbReference type="InterPro" id="IPR013332">
    <property type="entry name" value="KPR_N"/>
</dbReference>
<keyword evidence="4" id="KW-0566">Pantothenate biosynthesis</keyword>
<comment type="similarity">
    <text evidence="1 4">Belongs to the ketopantoate reductase family.</text>
</comment>
<sequence>MKIENAALIGLGAMGVFFAPRLEAGLGREHFCVIAEGERRERLENRGVTVNGTNYRFRVASPEEGTPADLLIIAVKDTGLAQAIRDIRQFVGENTVILCVMNGVESEEKVAAAYGWEHMLYSYMKIPVELKNGAYDFDPDGGFVAFGEKKNEVLSERVQAVRAVFDRCHIPYRIDRDMELGLWQKFMSNIGENMTCALLGVPFKALAESEHARAIKRMGMREVQEVAGKLGIRLTDEMAEAAMNRPITAPYNRPSTLQDLDAKKRTEIDMFAGTVVRLGRKLGVETPVNELFYHGIRVLEEKNEGKYSPENT</sequence>
<keyword evidence="2 4" id="KW-0521">NADP</keyword>
<dbReference type="PANTHER" id="PTHR21708:SF26">
    <property type="entry name" value="2-DEHYDROPANTOATE 2-REDUCTASE"/>
    <property type="match status" value="1"/>
</dbReference>
<evidence type="ECO:0000256" key="4">
    <source>
        <dbReference type="RuleBase" id="RU362068"/>
    </source>
</evidence>
<dbReference type="EMBL" id="DXEU01000108">
    <property type="protein sequence ID" value="HIX52355.1"/>
    <property type="molecule type" value="Genomic_DNA"/>
</dbReference>
<evidence type="ECO:0000313" key="7">
    <source>
        <dbReference type="EMBL" id="HIX52355.1"/>
    </source>
</evidence>
<dbReference type="PANTHER" id="PTHR21708">
    <property type="entry name" value="PROBABLE 2-DEHYDROPANTOATE 2-REDUCTASE"/>
    <property type="match status" value="1"/>
</dbReference>
<evidence type="ECO:0000259" key="6">
    <source>
        <dbReference type="Pfam" id="PF08546"/>
    </source>
</evidence>
<dbReference type="NCBIfam" id="TIGR00745">
    <property type="entry name" value="apbA_panE"/>
    <property type="match status" value="1"/>
</dbReference>
<dbReference type="InterPro" id="IPR008927">
    <property type="entry name" value="6-PGluconate_DH-like_C_sf"/>
</dbReference>
<evidence type="ECO:0000313" key="8">
    <source>
        <dbReference type="Proteomes" id="UP000886780"/>
    </source>
</evidence>
<dbReference type="GO" id="GO:0008677">
    <property type="term" value="F:2-dehydropantoate 2-reductase activity"/>
    <property type="evidence" value="ECO:0007669"/>
    <property type="project" value="UniProtKB-EC"/>
</dbReference>
<feature type="domain" description="Ketopantoate reductase C-terminal" evidence="6">
    <location>
        <begin position="177"/>
        <end position="299"/>
    </location>
</feature>
<organism evidence="7 8">
    <name type="scientific">Candidatus Lachnoclostridium stercoripullorum</name>
    <dbReference type="NCBI Taxonomy" id="2838635"/>
    <lineage>
        <taxon>Bacteria</taxon>
        <taxon>Bacillati</taxon>
        <taxon>Bacillota</taxon>
        <taxon>Clostridia</taxon>
        <taxon>Lachnospirales</taxon>
        <taxon>Lachnospiraceae</taxon>
    </lineage>
</organism>
<evidence type="ECO:0000259" key="5">
    <source>
        <dbReference type="Pfam" id="PF02558"/>
    </source>
</evidence>
<dbReference type="Pfam" id="PF08546">
    <property type="entry name" value="ApbA_C"/>
    <property type="match status" value="1"/>
</dbReference>
<comment type="catalytic activity">
    <reaction evidence="4">
        <text>(R)-pantoate + NADP(+) = 2-dehydropantoate + NADPH + H(+)</text>
        <dbReference type="Rhea" id="RHEA:16233"/>
        <dbReference type="ChEBI" id="CHEBI:11561"/>
        <dbReference type="ChEBI" id="CHEBI:15378"/>
        <dbReference type="ChEBI" id="CHEBI:15980"/>
        <dbReference type="ChEBI" id="CHEBI:57783"/>
        <dbReference type="ChEBI" id="CHEBI:58349"/>
        <dbReference type="EC" id="1.1.1.169"/>
    </reaction>
</comment>
<dbReference type="GO" id="GO:0005737">
    <property type="term" value="C:cytoplasm"/>
    <property type="evidence" value="ECO:0007669"/>
    <property type="project" value="TreeGrafter"/>
</dbReference>
<feature type="domain" description="Ketopantoate reductase N-terminal" evidence="5">
    <location>
        <begin position="7"/>
        <end position="132"/>
    </location>
</feature>
<gene>
    <name evidence="7" type="ORF">IAA28_06085</name>
</gene>
<dbReference type="SUPFAM" id="SSF51735">
    <property type="entry name" value="NAD(P)-binding Rossmann-fold domains"/>
    <property type="match status" value="1"/>
</dbReference>
<evidence type="ECO:0000256" key="1">
    <source>
        <dbReference type="ARBA" id="ARBA00007870"/>
    </source>
</evidence>
<dbReference type="InterPro" id="IPR013328">
    <property type="entry name" value="6PGD_dom2"/>
</dbReference>
<dbReference type="Pfam" id="PF02558">
    <property type="entry name" value="ApbA"/>
    <property type="match status" value="1"/>
</dbReference>
<dbReference type="InterPro" id="IPR051402">
    <property type="entry name" value="KPR-Related"/>
</dbReference>
<keyword evidence="3 4" id="KW-0560">Oxidoreductase</keyword>
<dbReference type="InterPro" id="IPR013752">
    <property type="entry name" value="KPA_reductase"/>
</dbReference>
<accession>A0A9D1W497</accession>
<reference evidence="7" key="1">
    <citation type="journal article" date="2021" name="PeerJ">
        <title>Extensive microbial diversity within the chicken gut microbiome revealed by metagenomics and culture.</title>
        <authorList>
            <person name="Gilroy R."/>
            <person name="Ravi A."/>
            <person name="Getino M."/>
            <person name="Pursley I."/>
            <person name="Horton D.L."/>
            <person name="Alikhan N.F."/>
            <person name="Baker D."/>
            <person name="Gharbi K."/>
            <person name="Hall N."/>
            <person name="Watson M."/>
            <person name="Adriaenssens E.M."/>
            <person name="Foster-Nyarko E."/>
            <person name="Jarju S."/>
            <person name="Secka A."/>
            <person name="Antonio M."/>
            <person name="Oren A."/>
            <person name="Chaudhuri R.R."/>
            <person name="La Ragione R."/>
            <person name="Hildebrand F."/>
            <person name="Pallen M.J."/>
        </authorList>
    </citation>
    <scope>NUCLEOTIDE SEQUENCE</scope>
    <source>
        <strain evidence="7">ChiGjej4B4-12881</strain>
    </source>
</reference>